<feature type="transmembrane region" description="Helical" evidence="6">
    <location>
        <begin position="123"/>
        <end position="141"/>
    </location>
</feature>
<feature type="transmembrane region" description="Helical" evidence="6">
    <location>
        <begin position="63"/>
        <end position="85"/>
    </location>
</feature>
<dbReference type="PANTHER" id="PTHR10057">
    <property type="entry name" value="PERIPHERAL-TYPE BENZODIAZEPINE RECEPTOR"/>
    <property type="match status" value="1"/>
</dbReference>
<comment type="similarity">
    <text evidence="2">Belongs to the TspO/BZRP family.</text>
</comment>
<evidence type="ECO:0000256" key="4">
    <source>
        <dbReference type="ARBA" id="ARBA00022989"/>
    </source>
</evidence>
<sequence length="209" mass="23340">MATISFGDVKLPRWEPARADSAVSLAAFVGLPVLAGFAVSMLCQKEIITWYPRLRKPSWNPPAWLFGPVWTTLYILMGTAAWMVWTHGGFEMQKLPLTLYGIQLLFNLAWNPLFFLFHNLDLAFWDALGLVGSLALTIWSFHKVEPLAATLLLPYLGVAIFAAFLTSTLINMNPQESMGGRALEKEIDMRPMGGIGAVKQERVVVKKEE</sequence>
<comment type="caution">
    <text evidence="7">The sequence shown here is derived from an EMBL/GenBank/DDBJ whole genome shotgun (WGS) entry which is preliminary data.</text>
</comment>
<dbReference type="Gene3D" id="1.20.1260.100">
    <property type="entry name" value="TspO/MBR protein"/>
    <property type="match status" value="1"/>
</dbReference>
<dbReference type="Pfam" id="PF03073">
    <property type="entry name" value="TspO_MBR"/>
    <property type="match status" value="1"/>
</dbReference>
<dbReference type="InterPro" id="IPR004307">
    <property type="entry name" value="TspO_MBR"/>
</dbReference>
<keyword evidence="8" id="KW-1185">Reference proteome</keyword>
<feature type="transmembrane region" description="Helical" evidence="6">
    <location>
        <begin position="147"/>
        <end position="170"/>
    </location>
</feature>
<evidence type="ECO:0000313" key="8">
    <source>
        <dbReference type="Proteomes" id="UP001491310"/>
    </source>
</evidence>
<evidence type="ECO:0000256" key="5">
    <source>
        <dbReference type="ARBA" id="ARBA00023136"/>
    </source>
</evidence>
<gene>
    <name evidence="7" type="ORF">WJX75_001803</name>
</gene>
<evidence type="ECO:0008006" key="9">
    <source>
        <dbReference type="Google" id="ProtNLM"/>
    </source>
</evidence>
<evidence type="ECO:0000313" key="7">
    <source>
        <dbReference type="EMBL" id="KAK9906437.1"/>
    </source>
</evidence>
<dbReference type="PANTHER" id="PTHR10057:SF0">
    <property type="entry name" value="TRANSLOCATOR PROTEIN"/>
    <property type="match status" value="1"/>
</dbReference>
<dbReference type="InterPro" id="IPR038330">
    <property type="entry name" value="TspO/MBR-related_sf"/>
</dbReference>
<organism evidence="7 8">
    <name type="scientific">Coccomyxa subellipsoidea</name>
    <dbReference type="NCBI Taxonomy" id="248742"/>
    <lineage>
        <taxon>Eukaryota</taxon>
        <taxon>Viridiplantae</taxon>
        <taxon>Chlorophyta</taxon>
        <taxon>core chlorophytes</taxon>
        <taxon>Trebouxiophyceae</taxon>
        <taxon>Trebouxiophyceae incertae sedis</taxon>
        <taxon>Coccomyxaceae</taxon>
        <taxon>Coccomyxa</taxon>
    </lineage>
</organism>
<reference evidence="7 8" key="1">
    <citation type="journal article" date="2024" name="Nat. Commun.">
        <title>Phylogenomics reveals the evolutionary origins of lichenization in chlorophyte algae.</title>
        <authorList>
            <person name="Puginier C."/>
            <person name="Libourel C."/>
            <person name="Otte J."/>
            <person name="Skaloud P."/>
            <person name="Haon M."/>
            <person name="Grisel S."/>
            <person name="Petersen M."/>
            <person name="Berrin J.G."/>
            <person name="Delaux P.M."/>
            <person name="Dal Grande F."/>
            <person name="Keller J."/>
        </authorList>
    </citation>
    <scope>NUCLEOTIDE SEQUENCE [LARGE SCALE GENOMIC DNA]</scope>
    <source>
        <strain evidence="7 8">SAG 216-7</strain>
    </source>
</reference>
<feature type="transmembrane region" description="Helical" evidence="6">
    <location>
        <begin position="22"/>
        <end position="43"/>
    </location>
</feature>
<dbReference type="EMBL" id="JALJOT010000010">
    <property type="protein sequence ID" value="KAK9906437.1"/>
    <property type="molecule type" value="Genomic_DNA"/>
</dbReference>
<evidence type="ECO:0000256" key="3">
    <source>
        <dbReference type="ARBA" id="ARBA00022692"/>
    </source>
</evidence>
<keyword evidence="5 6" id="KW-0472">Membrane</keyword>
<proteinExistence type="inferred from homology"/>
<keyword evidence="4 6" id="KW-1133">Transmembrane helix</keyword>
<dbReference type="Proteomes" id="UP001491310">
    <property type="component" value="Unassembled WGS sequence"/>
</dbReference>
<evidence type="ECO:0000256" key="1">
    <source>
        <dbReference type="ARBA" id="ARBA00004141"/>
    </source>
</evidence>
<accession>A0ABR2YIU2</accession>
<keyword evidence="3 6" id="KW-0812">Transmembrane</keyword>
<evidence type="ECO:0000256" key="6">
    <source>
        <dbReference type="SAM" id="Phobius"/>
    </source>
</evidence>
<protein>
    <recommendedName>
        <fullName evidence="9">TspO/MBR-related protein</fullName>
    </recommendedName>
</protein>
<dbReference type="CDD" id="cd15904">
    <property type="entry name" value="TSPO_MBR"/>
    <property type="match status" value="1"/>
</dbReference>
<name>A0ABR2YIU2_9CHLO</name>
<evidence type="ECO:0000256" key="2">
    <source>
        <dbReference type="ARBA" id="ARBA00007524"/>
    </source>
</evidence>
<feature type="transmembrane region" description="Helical" evidence="6">
    <location>
        <begin position="97"/>
        <end position="116"/>
    </location>
</feature>
<comment type="subcellular location">
    <subcellularLocation>
        <location evidence="1">Membrane</location>
        <topology evidence="1">Multi-pass membrane protein</topology>
    </subcellularLocation>
</comment>